<dbReference type="EMBL" id="CAQL01000879">
    <property type="protein sequence ID" value="CCQ57728.1"/>
    <property type="molecule type" value="Genomic_DNA"/>
</dbReference>
<reference evidence="2 3" key="1">
    <citation type="submission" date="2013-01" db="EMBL/GenBank/DDBJ databases">
        <authorList>
            <person name="Bench S."/>
        </authorList>
    </citation>
    <scope>NUCLEOTIDE SEQUENCE [LARGE SCALE GENOMIC DNA]</scope>
    <source>
        <strain evidence="2 3">WH 0005</strain>
    </source>
</reference>
<protein>
    <recommendedName>
        <fullName evidence="4">Quinoprotein</fullName>
    </recommendedName>
</protein>
<sequence>MRNSGVVVKSFDQRGEVHLPVFDGAAAVPEPLTILGAGAAIGFGSAFKRKLAQAKKK</sequence>
<keyword evidence="1" id="KW-1133">Transmembrane helix</keyword>
<dbReference type="InterPro" id="IPR013424">
    <property type="entry name" value="Ice-binding_C"/>
</dbReference>
<dbReference type="NCBIfam" id="TIGR04155">
    <property type="entry name" value="cyano_PEP"/>
    <property type="match status" value="1"/>
</dbReference>
<proteinExistence type="predicted"/>
<evidence type="ECO:0000256" key="1">
    <source>
        <dbReference type="SAM" id="Phobius"/>
    </source>
</evidence>
<feature type="transmembrane region" description="Helical" evidence="1">
    <location>
        <begin position="26"/>
        <end position="47"/>
    </location>
</feature>
<dbReference type="Proteomes" id="UP000017981">
    <property type="component" value="Unassembled WGS sequence"/>
</dbReference>
<dbReference type="AlphaFoldDB" id="T2IXJ8"/>
<comment type="caution">
    <text evidence="2">The sequence shown here is derived from an EMBL/GenBank/DDBJ whole genome shotgun (WGS) entry which is preliminary data.</text>
</comment>
<name>T2IXJ8_CROWT</name>
<evidence type="ECO:0008006" key="4">
    <source>
        <dbReference type="Google" id="ProtNLM"/>
    </source>
</evidence>
<accession>T2IXJ8</accession>
<dbReference type="NCBIfam" id="TIGR02595">
    <property type="entry name" value="PEP_CTERM"/>
    <property type="match status" value="1"/>
</dbReference>
<keyword evidence="1" id="KW-0812">Transmembrane</keyword>
<gene>
    <name evidence="2" type="ORF">CWATWH0005_1246</name>
</gene>
<evidence type="ECO:0000313" key="3">
    <source>
        <dbReference type="Proteomes" id="UP000017981"/>
    </source>
</evidence>
<keyword evidence="1" id="KW-0472">Membrane</keyword>
<reference evidence="2 3" key="2">
    <citation type="submission" date="2013-09" db="EMBL/GenBank/DDBJ databases">
        <title>Whole genome comparison of six Crocosphaera watsonii strains with differing phenotypes.</title>
        <authorList>
            <person name="Bench S.R."/>
            <person name="Heller P."/>
            <person name="Frank I."/>
            <person name="Arciniega M."/>
            <person name="Shilova I.N."/>
            <person name="Zehr J.P."/>
        </authorList>
    </citation>
    <scope>NUCLEOTIDE SEQUENCE [LARGE SCALE GENOMIC DNA]</scope>
    <source>
        <strain evidence="2 3">WH 0005</strain>
    </source>
</reference>
<evidence type="ECO:0000313" key="2">
    <source>
        <dbReference type="EMBL" id="CCQ57728.1"/>
    </source>
</evidence>
<dbReference type="InterPro" id="IPR026374">
    <property type="entry name" value="Cyano_PEP"/>
</dbReference>
<organism evidence="2 3">
    <name type="scientific">Crocosphaera watsonii WH 0005</name>
    <dbReference type="NCBI Taxonomy" id="423472"/>
    <lineage>
        <taxon>Bacteria</taxon>
        <taxon>Bacillati</taxon>
        <taxon>Cyanobacteriota</taxon>
        <taxon>Cyanophyceae</taxon>
        <taxon>Oscillatoriophycideae</taxon>
        <taxon>Chroococcales</taxon>
        <taxon>Aphanothecaceae</taxon>
        <taxon>Crocosphaera</taxon>
    </lineage>
</organism>